<dbReference type="PANTHER" id="PTHR12904:SF28">
    <property type="entry name" value="ATP SYNTHASE SUBUNIT ALPHA-RELATED"/>
    <property type="match status" value="1"/>
</dbReference>
<reference evidence="2" key="1">
    <citation type="submission" date="2016-11" db="UniProtKB">
        <authorList>
            <consortium name="WormBaseParasite"/>
        </authorList>
    </citation>
    <scope>IDENTIFICATION</scope>
</reference>
<sequence>MPIPSLIDQAAFKLAYYLSKDVHNEYDFMMREKESNQVFHMIVNRGLNFIVRQIQTKFNLTDIHFYCLGVTRGHMECIRRHKNIESLNIDNGLDIPQEYFNEWRNELRFDLIGFLDDCLHPNCRWTLKYLDIRDSNDPLRDNWPRQLRKKFPNLQTLDLQGDILNANQFSSLCVNNKQLKSLNVGFTDIPNLNGIEYLHNLQYLALQRLEFSSAEDVSALFLLKQLRVLNISHTRGMISKILGNECRTSPIIYLDCSNTEVSEEQVRALAQMFSKLIVLEALETPCSDVDFSDLGGKVLNLATVESTMTSLRIVNSKQWYPGWSCTIRLAALVENLTVPIEIPYDEFLTAMMRTYECDAIEVKLDVRKCLRVVIQYLFNESPEEFAKRFKARDLEMPLLSKWKWAAQIALPRPEEKRNRNNRCIIY</sequence>
<keyword evidence="1" id="KW-1185">Reference proteome</keyword>
<dbReference type="InterPro" id="IPR032675">
    <property type="entry name" value="LRR_dom_sf"/>
</dbReference>
<dbReference type="PANTHER" id="PTHR12904">
    <property type="match status" value="1"/>
</dbReference>
<dbReference type="GO" id="GO:0031462">
    <property type="term" value="C:Cul2-RING ubiquitin ligase complex"/>
    <property type="evidence" value="ECO:0007669"/>
    <property type="project" value="TreeGrafter"/>
</dbReference>
<dbReference type="AlphaFoldDB" id="A0A1I7UIG0"/>
<protein>
    <submittedName>
        <fullName evidence="2">FTH domain-containing protein</fullName>
    </submittedName>
</protein>
<dbReference type="InterPro" id="IPR051341">
    <property type="entry name" value="Zyg-11_UBL_adapter"/>
</dbReference>
<evidence type="ECO:0000313" key="1">
    <source>
        <dbReference type="Proteomes" id="UP000095282"/>
    </source>
</evidence>
<name>A0A1I7UIG0_9PELO</name>
<dbReference type="WBParaSite" id="Csp11.Scaffold629.g9648.t1">
    <property type="protein sequence ID" value="Csp11.Scaffold629.g9648.t1"/>
    <property type="gene ID" value="Csp11.Scaffold629.g9648"/>
</dbReference>
<dbReference type="STRING" id="1561998.A0A1I7UIG0"/>
<dbReference type="eggNOG" id="KOG3665">
    <property type="taxonomic scope" value="Eukaryota"/>
</dbReference>
<accession>A0A1I7UIG0</accession>
<dbReference type="Proteomes" id="UP000095282">
    <property type="component" value="Unplaced"/>
</dbReference>
<proteinExistence type="predicted"/>
<evidence type="ECO:0000313" key="2">
    <source>
        <dbReference type="WBParaSite" id="Csp11.Scaffold629.g9648.t1"/>
    </source>
</evidence>
<dbReference type="Gene3D" id="3.80.10.10">
    <property type="entry name" value="Ribonuclease Inhibitor"/>
    <property type="match status" value="1"/>
</dbReference>
<organism evidence="1 2">
    <name type="scientific">Caenorhabditis tropicalis</name>
    <dbReference type="NCBI Taxonomy" id="1561998"/>
    <lineage>
        <taxon>Eukaryota</taxon>
        <taxon>Metazoa</taxon>
        <taxon>Ecdysozoa</taxon>
        <taxon>Nematoda</taxon>
        <taxon>Chromadorea</taxon>
        <taxon>Rhabditida</taxon>
        <taxon>Rhabditina</taxon>
        <taxon>Rhabditomorpha</taxon>
        <taxon>Rhabditoidea</taxon>
        <taxon>Rhabditidae</taxon>
        <taxon>Peloderinae</taxon>
        <taxon>Caenorhabditis</taxon>
    </lineage>
</organism>
<dbReference type="SUPFAM" id="SSF52047">
    <property type="entry name" value="RNI-like"/>
    <property type="match status" value="1"/>
</dbReference>